<comment type="pathway">
    <text evidence="2">Amino-acid biosynthesis; L-cysteine biosynthesis; L-cysteine from L-homocysteine and L-serine: step 2/2.</text>
</comment>
<dbReference type="Gene3D" id="3.90.1150.10">
    <property type="entry name" value="Aspartate Aminotransferase, domain 1"/>
    <property type="match status" value="1"/>
</dbReference>
<dbReference type="Proteomes" id="UP000815325">
    <property type="component" value="Unassembled WGS sequence"/>
</dbReference>
<protein>
    <recommendedName>
        <fullName evidence="3">cystathionine gamma-lyase</fullName>
        <ecNumber evidence="3">4.4.1.1</ecNumber>
    </recommendedName>
    <alternativeName>
        <fullName evidence="6">Gamma-cystathionase</fullName>
    </alternativeName>
</protein>
<keyword evidence="4 7" id="KW-0663">Pyridoxal phosphate</keyword>
<evidence type="ECO:0000256" key="7">
    <source>
        <dbReference type="RuleBase" id="RU362118"/>
    </source>
</evidence>
<evidence type="ECO:0000313" key="9">
    <source>
        <dbReference type="Proteomes" id="UP000815325"/>
    </source>
</evidence>
<evidence type="ECO:0000256" key="1">
    <source>
        <dbReference type="ARBA" id="ARBA00001933"/>
    </source>
</evidence>
<evidence type="ECO:0000256" key="2">
    <source>
        <dbReference type="ARBA" id="ARBA00005038"/>
    </source>
</evidence>
<evidence type="ECO:0000313" key="8">
    <source>
        <dbReference type="EMBL" id="KAF5826057.1"/>
    </source>
</evidence>
<proteinExistence type="inferred from homology"/>
<keyword evidence="5" id="KW-0198">Cysteine biosynthesis</keyword>
<reference evidence="8" key="1">
    <citation type="submission" date="2017-08" db="EMBL/GenBank/DDBJ databases">
        <authorList>
            <person name="Polle J.E."/>
            <person name="Barry K."/>
            <person name="Cushman J."/>
            <person name="Schmutz J."/>
            <person name="Tran D."/>
            <person name="Hathwaick L.T."/>
            <person name="Yim W.C."/>
            <person name="Jenkins J."/>
            <person name="Mckie-Krisberg Z.M."/>
            <person name="Prochnik S."/>
            <person name="Lindquist E."/>
            <person name="Dockter R.B."/>
            <person name="Adam C."/>
            <person name="Molina H."/>
            <person name="Bunkerborg J."/>
            <person name="Jin E."/>
            <person name="Buchheim M."/>
            <person name="Magnuson J."/>
        </authorList>
    </citation>
    <scope>NUCLEOTIDE SEQUENCE</scope>
    <source>
        <strain evidence="8">CCAP 19/18</strain>
    </source>
</reference>
<accession>A0ABQ7FUH2</accession>
<sequence length="142" mass="14745">MAMAEALSEHPQVERVHYPGLPSSPSHALASKFFTAAAGNAKGGYGGVFSFELKGGQPTADAFQAALKIGFVAPSLGGVETLVTRPAGTSHKGVSPEQRESIGIKEGLIRVAVGIEDTEDLVRDMLQAADQSSYCISSNGIK</sequence>
<dbReference type="PANTHER" id="PTHR11808:SF15">
    <property type="entry name" value="CYSTATHIONINE GAMMA-LYASE"/>
    <property type="match status" value="1"/>
</dbReference>
<dbReference type="EC" id="4.4.1.1" evidence="3"/>
<dbReference type="InterPro" id="IPR015424">
    <property type="entry name" value="PyrdxlP-dep_Trfase"/>
</dbReference>
<dbReference type="PANTHER" id="PTHR11808">
    <property type="entry name" value="TRANS-SULFURATION ENZYME FAMILY MEMBER"/>
    <property type="match status" value="1"/>
</dbReference>
<dbReference type="SUPFAM" id="SSF53383">
    <property type="entry name" value="PLP-dependent transferases"/>
    <property type="match status" value="1"/>
</dbReference>
<dbReference type="InterPro" id="IPR015422">
    <property type="entry name" value="PyrdxlP-dep_Trfase_small"/>
</dbReference>
<gene>
    <name evidence="8" type="ORF">DUNSADRAFT_5020</name>
</gene>
<dbReference type="EMBL" id="MU071434">
    <property type="protein sequence ID" value="KAF5826057.1"/>
    <property type="molecule type" value="Genomic_DNA"/>
</dbReference>
<name>A0ABQ7FUH2_DUNSA</name>
<dbReference type="InterPro" id="IPR000277">
    <property type="entry name" value="Cys/Met-Metab_PyrdxlP-dep_enz"/>
</dbReference>
<evidence type="ECO:0000256" key="3">
    <source>
        <dbReference type="ARBA" id="ARBA00012085"/>
    </source>
</evidence>
<evidence type="ECO:0000256" key="5">
    <source>
        <dbReference type="ARBA" id="ARBA00023192"/>
    </source>
</evidence>
<evidence type="ECO:0000256" key="4">
    <source>
        <dbReference type="ARBA" id="ARBA00022898"/>
    </source>
</evidence>
<keyword evidence="9" id="KW-1185">Reference proteome</keyword>
<organism evidence="8 9">
    <name type="scientific">Dunaliella salina</name>
    <name type="common">Green alga</name>
    <name type="synonym">Protococcus salinus</name>
    <dbReference type="NCBI Taxonomy" id="3046"/>
    <lineage>
        <taxon>Eukaryota</taxon>
        <taxon>Viridiplantae</taxon>
        <taxon>Chlorophyta</taxon>
        <taxon>core chlorophytes</taxon>
        <taxon>Chlorophyceae</taxon>
        <taxon>CS clade</taxon>
        <taxon>Chlamydomonadales</taxon>
        <taxon>Dunaliellaceae</taxon>
        <taxon>Dunaliella</taxon>
    </lineage>
</organism>
<comment type="cofactor">
    <cofactor evidence="1 7">
        <name>pyridoxal 5'-phosphate</name>
        <dbReference type="ChEBI" id="CHEBI:597326"/>
    </cofactor>
</comment>
<evidence type="ECO:0000256" key="6">
    <source>
        <dbReference type="ARBA" id="ARBA00029853"/>
    </source>
</evidence>
<comment type="similarity">
    <text evidence="7">Belongs to the trans-sulfuration enzymes family.</text>
</comment>
<keyword evidence="5" id="KW-0028">Amino-acid biosynthesis</keyword>
<dbReference type="Pfam" id="PF01053">
    <property type="entry name" value="Cys_Met_Meta_PP"/>
    <property type="match status" value="1"/>
</dbReference>
<comment type="caution">
    <text evidence="8">The sequence shown here is derived from an EMBL/GenBank/DDBJ whole genome shotgun (WGS) entry which is preliminary data.</text>
</comment>